<protein>
    <recommendedName>
        <fullName evidence="6">L-seryl-tRNA(Sec) kinase</fullName>
    </recommendedName>
</protein>
<dbReference type="Gene3D" id="3.40.50.300">
    <property type="entry name" value="P-loop containing nucleotide triphosphate hydrolases"/>
    <property type="match status" value="1"/>
</dbReference>
<dbReference type="EMBL" id="JAGEUA010000010">
    <property type="protein sequence ID" value="KAL0964800.1"/>
    <property type="molecule type" value="Genomic_DNA"/>
</dbReference>
<keyword evidence="1" id="KW-0547">Nucleotide-binding</keyword>
<gene>
    <name evidence="4" type="ORF">UPYG_G00329120</name>
</gene>
<comment type="caution">
    <text evidence="4">The sequence shown here is derived from an EMBL/GenBank/DDBJ whole genome shotgun (WGS) entry which is preliminary data.</text>
</comment>
<evidence type="ECO:0000313" key="4">
    <source>
        <dbReference type="EMBL" id="KAL0964800.1"/>
    </source>
</evidence>
<accession>A0ABD0W2H4</accession>
<dbReference type="Proteomes" id="UP001557470">
    <property type="component" value="Unassembled WGS sequence"/>
</dbReference>
<dbReference type="PANTHER" id="PTHR20873">
    <property type="entry name" value="L-SERYL-TRNA(SEC) KINASE"/>
    <property type="match status" value="1"/>
</dbReference>
<organism evidence="4 5">
    <name type="scientific">Umbra pygmaea</name>
    <name type="common">Eastern mudminnow</name>
    <dbReference type="NCBI Taxonomy" id="75934"/>
    <lineage>
        <taxon>Eukaryota</taxon>
        <taxon>Metazoa</taxon>
        <taxon>Chordata</taxon>
        <taxon>Craniata</taxon>
        <taxon>Vertebrata</taxon>
        <taxon>Euteleostomi</taxon>
        <taxon>Actinopterygii</taxon>
        <taxon>Neopterygii</taxon>
        <taxon>Teleostei</taxon>
        <taxon>Protacanthopterygii</taxon>
        <taxon>Esociformes</taxon>
        <taxon>Umbridae</taxon>
        <taxon>Umbra</taxon>
    </lineage>
</organism>
<reference evidence="4 5" key="1">
    <citation type="submission" date="2024-06" db="EMBL/GenBank/DDBJ databases">
        <authorList>
            <person name="Pan Q."/>
            <person name="Wen M."/>
            <person name="Jouanno E."/>
            <person name="Zahm M."/>
            <person name="Klopp C."/>
            <person name="Cabau C."/>
            <person name="Louis A."/>
            <person name="Berthelot C."/>
            <person name="Parey E."/>
            <person name="Roest Crollius H."/>
            <person name="Montfort J."/>
            <person name="Robinson-Rechavi M."/>
            <person name="Bouchez O."/>
            <person name="Lampietro C."/>
            <person name="Lopez Roques C."/>
            <person name="Donnadieu C."/>
            <person name="Postlethwait J."/>
            <person name="Bobe J."/>
            <person name="Verreycken H."/>
            <person name="Guiguen Y."/>
        </authorList>
    </citation>
    <scope>NUCLEOTIDE SEQUENCE [LARGE SCALE GENOMIC DNA]</scope>
    <source>
        <strain evidence="4">Up_M1</strain>
        <tissue evidence="4">Testis</tissue>
    </source>
</reference>
<dbReference type="SUPFAM" id="SSF52540">
    <property type="entry name" value="P-loop containing nucleoside triphosphate hydrolases"/>
    <property type="match status" value="1"/>
</dbReference>
<sequence>MELTGDHVNERYTRTCLCVLCGLPAAGKSTFAQVFRSGTVEQGWRSTLISYDDLIPEDAFTVKQVEDEEYTAQSQTKWKLHRQAVLQCIELLLQSTGGILSIPGSHKINSEAWSRILHPAQGCRTSVGSPQNDLSPSPRVIVLDDNFYYSSMRYEVYKLARKYSLGFCQVYVHCPVESCIRRNQSRPQPLPSDVIVEMANRMEPPNPQRNLWERYSVTLNSTAHITKQDFHRMLELISTALENPMTPVQDDSEQKEADRQNCASSVVHQADHACRRLVSQAMKAAREKSLPPESMRSLAEELNESKTRFLQNLRKQVSQGLPLTTGEIDVERMVTRAVDVFNQEKLGITARYLS</sequence>
<evidence type="ECO:0000256" key="2">
    <source>
        <dbReference type="ARBA" id="ARBA00022840"/>
    </source>
</evidence>
<keyword evidence="2" id="KW-0067">ATP-binding</keyword>
<proteinExistence type="predicted"/>
<dbReference type="AlphaFoldDB" id="A0ABD0W2H4"/>
<dbReference type="GO" id="GO:0005524">
    <property type="term" value="F:ATP binding"/>
    <property type="evidence" value="ECO:0007669"/>
    <property type="project" value="UniProtKB-KW"/>
</dbReference>
<dbReference type="InterPro" id="IPR027417">
    <property type="entry name" value="P-loop_NTPase"/>
</dbReference>
<evidence type="ECO:0000256" key="3">
    <source>
        <dbReference type="SAM" id="MobiDB-lite"/>
    </source>
</evidence>
<dbReference type="InterPro" id="IPR013641">
    <property type="entry name" value="KTI12/PSTK"/>
</dbReference>
<evidence type="ECO:0008006" key="6">
    <source>
        <dbReference type="Google" id="ProtNLM"/>
    </source>
</evidence>
<keyword evidence="5" id="KW-1185">Reference proteome</keyword>
<evidence type="ECO:0000256" key="1">
    <source>
        <dbReference type="ARBA" id="ARBA00022741"/>
    </source>
</evidence>
<name>A0ABD0W2H4_UMBPY</name>
<dbReference type="PANTHER" id="PTHR20873:SF0">
    <property type="entry name" value="L-SERYL-TRNA(SEC) KINASE"/>
    <property type="match status" value="1"/>
</dbReference>
<dbReference type="Pfam" id="PF08433">
    <property type="entry name" value="KTI12"/>
    <property type="match status" value="1"/>
</dbReference>
<evidence type="ECO:0000313" key="5">
    <source>
        <dbReference type="Proteomes" id="UP001557470"/>
    </source>
</evidence>
<dbReference type="InterPro" id="IPR052648">
    <property type="entry name" value="Ser-tRNA(Sec)_kinase"/>
</dbReference>
<feature type="region of interest" description="Disordered" evidence="3">
    <location>
        <begin position="245"/>
        <end position="264"/>
    </location>
</feature>